<accession>A0A8S0FNX3</accession>
<feature type="binding site" evidence="8">
    <location>
        <position position="105"/>
    </location>
    <ligand>
        <name>Fe cation</name>
        <dbReference type="ChEBI" id="CHEBI:24875"/>
    </ligand>
</feature>
<evidence type="ECO:0000256" key="1">
    <source>
        <dbReference type="ARBA" id="ARBA00006718"/>
    </source>
</evidence>
<organism evidence="10 11">
    <name type="scientific">Escherichia coli</name>
    <dbReference type="NCBI Taxonomy" id="562"/>
    <lineage>
        <taxon>Bacteria</taxon>
        <taxon>Pseudomonadati</taxon>
        <taxon>Pseudomonadota</taxon>
        <taxon>Gammaproteobacteria</taxon>
        <taxon>Enterobacterales</taxon>
        <taxon>Enterobacteriaceae</taxon>
        <taxon>Escherichia</taxon>
    </lineage>
</organism>
<gene>
    <name evidence="8 10" type="primary">iscA</name>
    <name evidence="10" type="ORF">EIMP300_33220</name>
</gene>
<evidence type="ECO:0000256" key="4">
    <source>
        <dbReference type="ARBA" id="ARBA00023004"/>
    </source>
</evidence>
<dbReference type="Gene3D" id="2.60.300.12">
    <property type="entry name" value="HesB-like domain"/>
    <property type="match status" value="1"/>
</dbReference>
<dbReference type="GO" id="GO:0051537">
    <property type="term" value="F:2 iron, 2 sulfur cluster binding"/>
    <property type="evidence" value="ECO:0007669"/>
    <property type="project" value="TreeGrafter"/>
</dbReference>
<dbReference type="PANTHER" id="PTHR10072:SF41">
    <property type="entry name" value="IRON-SULFUR CLUSTER ASSEMBLY 1 HOMOLOG, MITOCHONDRIAL"/>
    <property type="match status" value="1"/>
</dbReference>
<dbReference type="PANTHER" id="PTHR10072">
    <property type="entry name" value="IRON-SULFUR CLUSTER ASSEMBLY PROTEIN"/>
    <property type="match status" value="1"/>
</dbReference>
<evidence type="ECO:0000256" key="5">
    <source>
        <dbReference type="ARBA" id="ARBA00032050"/>
    </source>
</evidence>
<keyword evidence="3 8" id="KW-0479">Metal-binding</keyword>
<protein>
    <recommendedName>
        <fullName evidence="2 8">Iron-binding protein IscA</fullName>
    </recommendedName>
    <alternativeName>
        <fullName evidence="5 8">Iron-sulfur cluster assembly protein</fullName>
    </alternativeName>
</protein>
<comment type="similarity">
    <text evidence="1 8">Belongs to the HesB/IscA family.</text>
</comment>
<evidence type="ECO:0000256" key="3">
    <source>
        <dbReference type="ARBA" id="ARBA00022723"/>
    </source>
</evidence>
<dbReference type="HAMAP" id="MF_01429">
    <property type="entry name" value="Fe_S_insert_IscA"/>
    <property type="match status" value="1"/>
</dbReference>
<dbReference type="NCBIfam" id="TIGR02011">
    <property type="entry name" value="IscA"/>
    <property type="match status" value="1"/>
</dbReference>
<dbReference type="PROSITE" id="PS01152">
    <property type="entry name" value="HESB"/>
    <property type="match status" value="1"/>
</dbReference>
<proteinExistence type="inferred from homology"/>
<dbReference type="InterPro" id="IPR035903">
    <property type="entry name" value="HesB-like_dom_sf"/>
</dbReference>
<dbReference type="GO" id="GO:0016226">
    <property type="term" value="P:iron-sulfur cluster assembly"/>
    <property type="evidence" value="ECO:0007669"/>
    <property type="project" value="UniProtKB-UniRule"/>
</dbReference>
<feature type="binding site" evidence="8">
    <location>
        <position position="37"/>
    </location>
    <ligand>
        <name>Fe cation</name>
        <dbReference type="ChEBI" id="CHEBI:24875"/>
    </ligand>
</feature>
<dbReference type="InterPro" id="IPR017870">
    <property type="entry name" value="FeS_cluster_insertion_CS"/>
</dbReference>
<dbReference type="AlphaFoldDB" id="A0A8S0FNX3"/>
<dbReference type="InterPro" id="IPR000361">
    <property type="entry name" value="ATAP_core_dom"/>
</dbReference>
<dbReference type="GO" id="GO:0005829">
    <property type="term" value="C:cytosol"/>
    <property type="evidence" value="ECO:0007669"/>
    <property type="project" value="TreeGrafter"/>
</dbReference>
<dbReference type="InterPro" id="IPR050322">
    <property type="entry name" value="Fe-S_cluster_asmbl/transfer"/>
</dbReference>
<dbReference type="FunFam" id="2.60.300.12:FF:000001">
    <property type="entry name" value="Iron-binding protein IscA"/>
    <property type="match status" value="1"/>
</dbReference>
<comment type="function">
    <text evidence="6 8">Is able to transfer iron-sulfur clusters to apo-ferredoxin. Multiple cycles of [2Fe2S] cluster formation and transfer are observed, suggesting that IscA acts catalytically. Recruits intracellular free iron so as to provide iron for the assembly of transient iron-sulfur cluster in IscU in the presence of IscS, L-cysteine and the thioredoxin reductase system TrxA/TrxB.</text>
</comment>
<evidence type="ECO:0000256" key="8">
    <source>
        <dbReference type="HAMAP-Rule" id="MF_01429"/>
    </source>
</evidence>
<evidence type="ECO:0000313" key="11">
    <source>
        <dbReference type="Proteomes" id="UP000467488"/>
    </source>
</evidence>
<dbReference type="EMBL" id="AP022360">
    <property type="protein sequence ID" value="BBU81922.1"/>
    <property type="molecule type" value="Genomic_DNA"/>
</dbReference>
<dbReference type="NCBIfam" id="NF007049">
    <property type="entry name" value="PRK09502.1"/>
    <property type="match status" value="1"/>
</dbReference>
<dbReference type="NCBIfam" id="TIGR00049">
    <property type="entry name" value="iron-sulfur cluster assembly accessory protein"/>
    <property type="match status" value="1"/>
</dbReference>
<dbReference type="InterPro" id="IPR016092">
    <property type="entry name" value="ATAP"/>
</dbReference>
<dbReference type="InterPro" id="IPR011302">
    <property type="entry name" value="IscA_proteobact"/>
</dbReference>
<evidence type="ECO:0000313" key="10">
    <source>
        <dbReference type="EMBL" id="BBU81922.1"/>
    </source>
</evidence>
<dbReference type="GO" id="GO:0005506">
    <property type="term" value="F:iron ion binding"/>
    <property type="evidence" value="ECO:0007669"/>
    <property type="project" value="UniProtKB-UniRule"/>
</dbReference>
<comment type="subunit">
    <text evidence="7 8">Homodimer; may form tetramers and higher multimers.</text>
</comment>
<name>A0A8S0FNX3_ECOLX</name>
<evidence type="ECO:0000259" key="9">
    <source>
        <dbReference type="Pfam" id="PF01521"/>
    </source>
</evidence>
<keyword evidence="4 8" id="KW-0408">Iron</keyword>
<dbReference type="Proteomes" id="UP000467488">
    <property type="component" value="Chromosome"/>
</dbReference>
<comment type="cofactor">
    <cofactor evidence="8">
        <name>Fe cation</name>
        <dbReference type="ChEBI" id="CHEBI:24875"/>
    </cofactor>
    <text evidence="8">Binds 2 iron ions per dimer. The dimer may bind additional iron ions.</text>
</comment>
<evidence type="ECO:0000256" key="7">
    <source>
        <dbReference type="ARBA" id="ARBA00063755"/>
    </source>
</evidence>
<feature type="binding site" evidence="8">
    <location>
        <position position="103"/>
    </location>
    <ligand>
        <name>Fe cation</name>
        <dbReference type="ChEBI" id="CHEBI:24875"/>
    </ligand>
</feature>
<sequence>MVMSITLSDSAAARVNTFLANRGKGFGLRLGVRTSGCSGMAYVLEFVDEPTPEDIVFEDKGVTDQVVVDGKSLQFLDGTQLDFVKEGLNEGFKFTNPNVKDECGCGESFHV</sequence>
<feature type="domain" description="Core" evidence="9">
    <location>
        <begin position="3"/>
        <end position="107"/>
    </location>
</feature>
<dbReference type="SUPFAM" id="SSF89360">
    <property type="entry name" value="HesB-like domain"/>
    <property type="match status" value="1"/>
</dbReference>
<evidence type="ECO:0000256" key="6">
    <source>
        <dbReference type="ARBA" id="ARBA00054942"/>
    </source>
</evidence>
<dbReference type="Pfam" id="PF01521">
    <property type="entry name" value="Fe-S_biosyn"/>
    <property type="match status" value="1"/>
</dbReference>
<evidence type="ECO:0000256" key="2">
    <source>
        <dbReference type="ARBA" id="ARBA00014591"/>
    </source>
</evidence>
<reference evidence="10 11" key="1">
    <citation type="submission" date="2020-01" db="EMBL/GenBank/DDBJ databases">
        <title>Dynamics of blaIMP-6 dissemination in carbapenem resistant Enterobacteriacea isolated from regional surveillance in Osaka, Japan.</title>
        <authorList>
            <person name="Abe R."/>
            <person name="Akeda Y."/>
            <person name="Sugawara Y."/>
            <person name="Yamamoto N."/>
            <person name="Tomono K."/>
            <person name="Takeuchi D."/>
            <person name="Kawahara R."/>
            <person name="Hamada S."/>
        </authorList>
    </citation>
    <scope>NUCLEOTIDE SEQUENCE [LARGE SCALE GENOMIC DNA]</scope>
    <source>
        <strain evidence="10 11">E300</strain>
    </source>
</reference>